<evidence type="ECO:0000256" key="2">
    <source>
        <dbReference type="ARBA" id="ARBA00022614"/>
    </source>
</evidence>
<feature type="domain" description="R13L1/DRL21-like LRR repeat region" evidence="10">
    <location>
        <begin position="677"/>
        <end position="804"/>
    </location>
</feature>
<dbReference type="GO" id="GO:0005524">
    <property type="term" value="F:ATP binding"/>
    <property type="evidence" value="ECO:0007669"/>
    <property type="project" value="UniProtKB-KW"/>
</dbReference>
<dbReference type="InterPro" id="IPR036388">
    <property type="entry name" value="WH-like_DNA-bd_sf"/>
</dbReference>
<dbReference type="CDD" id="cd14798">
    <property type="entry name" value="RX-CC_like"/>
    <property type="match status" value="1"/>
</dbReference>
<name>A0A9D5CKB3_9LILI</name>
<dbReference type="PRINTS" id="PR00364">
    <property type="entry name" value="DISEASERSIST"/>
</dbReference>
<reference evidence="11" key="2">
    <citation type="journal article" date="2022" name="Hortic Res">
        <title>The genome of Dioscorea zingiberensis sheds light on the biosynthesis, origin and evolution of the medicinally important diosgenin saponins.</title>
        <authorList>
            <person name="Li Y."/>
            <person name="Tan C."/>
            <person name="Li Z."/>
            <person name="Guo J."/>
            <person name="Li S."/>
            <person name="Chen X."/>
            <person name="Wang C."/>
            <person name="Dai X."/>
            <person name="Yang H."/>
            <person name="Song W."/>
            <person name="Hou L."/>
            <person name="Xu J."/>
            <person name="Tong Z."/>
            <person name="Xu A."/>
            <person name="Yuan X."/>
            <person name="Wang W."/>
            <person name="Yang Q."/>
            <person name="Chen L."/>
            <person name="Sun Z."/>
            <person name="Wang K."/>
            <person name="Pan B."/>
            <person name="Chen J."/>
            <person name="Bao Y."/>
            <person name="Liu F."/>
            <person name="Qi X."/>
            <person name="Gang D.R."/>
            <person name="Wen J."/>
            <person name="Li J."/>
        </authorList>
    </citation>
    <scope>NUCLEOTIDE SEQUENCE</scope>
    <source>
        <strain evidence="11">Dzin_1.0</strain>
    </source>
</reference>
<dbReference type="PANTHER" id="PTHR36766:SF40">
    <property type="entry name" value="DISEASE RESISTANCE PROTEIN RGA3"/>
    <property type="match status" value="1"/>
</dbReference>
<dbReference type="Pfam" id="PF18052">
    <property type="entry name" value="Rx_N"/>
    <property type="match status" value="1"/>
</dbReference>
<evidence type="ECO:0000313" key="11">
    <source>
        <dbReference type="EMBL" id="KAJ0974660.1"/>
    </source>
</evidence>
<dbReference type="InterPro" id="IPR058922">
    <property type="entry name" value="WHD_DRP"/>
</dbReference>
<evidence type="ECO:0000256" key="3">
    <source>
        <dbReference type="ARBA" id="ARBA00022737"/>
    </source>
</evidence>
<dbReference type="AlphaFoldDB" id="A0A9D5CKB3"/>
<dbReference type="PANTHER" id="PTHR36766">
    <property type="entry name" value="PLANT BROAD-SPECTRUM MILDEW RESISTANCE PROTEIN RPW8"/>
    <property type="match status" value="1"/>
</dbReference>
<evidence type="ECO:0000256" key="1">
    <source>
        <dbReference type="ARBA" id="ARBA00008894"/>
    </source>
</evidence>
<dbReference type="InterPro" id="IPR002182">
    <property type="entry name" value="NB-ARC"/>
</dbReference>
<dbReference type="FunFam" id="1.10.10.10:FF:000322">
    <property type="entry name" value="Probable disease resistance protein At1g63360"/>
    <property type="match status" value="1"/>
</dbReference>
<dbReference type="Gene3D" id="3.80.10.10">
    <property type="entry name" value="Ribonuclease Inhibitor"/>
    <property type="match status" value="3"/>
</dbReference>
<sequence>MAGEAVLSAFMQVLFDKLATAAFNEYRLLRGAKKELKSLSSTLSMVQAVLEDAEEKQLTEKPVQCWLMKLKDIAYYIDELLDKHATADLESRLEGQKVSNHFHFTCYCWKKCLLDYRIAHKIKGVNKKLEKIARERDVLGLQVMASVNRLRIEDRPQTSSLVDGSNVFGREEDKERIVRSLLMSDRSSSFRVSVLPIVGMGGLGKTTLTQLVYNDNRIKEHFQLRMWVCVSENFDEKKLTRETLEFTVSGGYSTNTTNMNLLQEELFEKLKGKRYLLVLDDVWNENHEKWRRYYAALIAGERGSKIIVTTQNKNVGRIMGGSLPYHLKQLSDKDCWSLFRNCAFVDGDSSRYPKLEEIGMEIVKKLKGLPLAAKALGSLLYSKLDEDDWQNILRSEIWELPADQNNVLPALRLSYKHLPPNLKQCFAFCAVFHKDYVFERDNLVQIWMALGFIQPQGRNRMEDIGYSYFDDLVSRSFFQAHKGNYVMHDAIHVLAQSISIEECVRVEDGLQTISSKKARHLSFSCSNSMDTSFEQFYGFKRLRTLLLLQGYKSRTCVVPDDLFLKLKFLRVLDLHRRDIDKLPQSIGNLQLLRYLSLSGIGIKMLPSSICRLYNLQTLRLMHCEGLRQLPKDVTNLINLRHLEARTLLVTEISGIGKLASLQKLDEFVVRRSKGFQISELKDMVELRGNLRVSSLENVTSCEEAIQAKLSNKRTLTALQLEWSEKSQFGSQECLNEEVLRGLQPPTEIKELTIKGYSGFYFPRWLGSAAFSSLNKIHLSNCENCKFLPPLGQLPFLRSLDIEGMYSVTHIGQEFSGNGEVMGFPSLNELEFQDMPCLEEWNISEGETQLPCITDIWISECPKLMELPQLPSTVTRLTISEVALTCLPMLRPSSTSPAALSFLSIHDCLKLTTLQGGLLSQQLSFLEELTIANCEELVSLPAECFRPFVSLRKLHIYDCPKLTCSSLETTNLLPRSLEVLGFRSCSLEFINPMLKSLTSLTSLTHLKIDECPEFYCFPEEELPSMLKFLVLSNCANLQSVPPLRHVLKLESLVISDCPMVTCLPEDGLPLELQEVNINECPLLKDKLEQDGCEWEKIVHVPKVEINDMRR</sequence>
<dbReference type="EMBL" id="JAGGNH010000004">
    <property type="protein sequence ID" value="KAJ0974660.1"/>
    <property type="molecule type" value="Genomic_DNA"/>
</dbReference>
<dbReference type="FunFam" id="3.40.50.300:FF:001091">
    <property type="entry name" value="Probable disease resistance protein At1g61300"/>
    <property type="match status" value="1"/>
</dbReference>
<dbReference type="InterPro" id="IPR032675">
    <property type="entry name" value="LRR_dom_sf"/>
</dbReference>
<evidence type="ECO:0000256" key="4">
    <source>
        <dbReference type="ARBA" id="ARBA00022741"/>
    </source>
</evidence>
<keyword evidence="2" id="KW-0433">Leucine-rich repeat</keyword>
<proteinExistence type="inferred from homology"/>
<gene>
    <name evidence="11" type="ORF">J5N97_016625</name>
</gene>
<comment type="caution">
    <text evidence="11">The sequence shown here is derived from an EMBL/GenBank/DDBJ whole genome shotgun (WGS) entry which is preliminary data.</text>
</comment>
<keyword evidence="12" id="KW-1185">Reference proteome</keyword>
<evidence type="ECO:0000256" key="6">
    <source>
        <dbReference type="ARBA" id="ARBA00022840"/>
    </source>
</evidence>
<dbReference type="Pfam" id="PF23559">
    <property type="entry name" value="WHD_DRP"/>
    <property type="match status" value="1"/>
</dbReference>
<keyword evidence="3" id="KW-0677">Repeat</keyword>
<dbReference type="InterPro" id="IPR041118">
    <property type="entry name" value="Rx_N"/>
</dbReference>
<accession>A0A9D5CKB3</accession>
<dbReference type="Pfam" id="PF00931">
    <property type="entry name" value="NB-ARC"/>
    <property type="match status" value="1"/>
</dbReference>
<dbReference type="SUPFAM" id="SSF52058">
    <property type="entry name" value="L domain-like"/>
    <property type="match status" value="2"/>
</dbReference>
<dbReference type="Proteomes" id="UP001085076">
    <property type="component" value="Miscellaneous, Linkage group lg04"/>
</dbReference>
<dbReference type="InterPro" id="IPR056789">
    <property type="entry name" value="LRR_R13L1-DRL21"/>
</dbReference>
<feature type="domain" description="Disease resistance protein winged helix" evidence="9">
    <location>
        <begin position="431"/>
        <end position="495"/>
    </location>
</feature>
<feature type="domain" description="Disease resistance N-terminal" evidence="8">
    <location>
        <begin position="10"/>
        <end position="99"/>
    </location>
</feature>
<organism evidence="11 12">
    <name type="scientific">Dioscorea zingiberensis</name>
    <dbReference type="NCBI Taxonomy" id="325984"/>
    <lineage>
        <taxon>Eukaryota</taxon>
        <taxon>Viridiplantae</taxon>
        <taxon>Streptophyta</taxon>
        <taxon>Embryophyta</taxon>
        <taxon>Tracheophyta</taxon>
        <taxon>Spermatophyta</taxon>
        <taxon>Magnoliopsida</taxon>
        <taxon>Liliopsida</taxon>
        <taxon>Dioscoreales</taxon>
        <taxon>Dioscoreaceae</taxon>
        <taxon>Dioscorea</taxon>
    </lineage>
</organism>
<evidence type="ECO:0000256" key="5">
    <source>
        <dbReference type="ARBA" id="ARBA00022821"/>
    </source>
</evidence>
<dbReference type="GO" id="GO:0009626">
    <property type="term" value="P:plant-type hypersensitive response"/>
    <property type="evidence" value="ECO:0007669"/>
    <property type="project" value="UniProtKB-ARBA"/>
</dbReference>
<evidence type="ECO:0000259" key="9">
    <source>
        <dbReference type="Pfam" id="PF23559"/>
    </source>
</evidence>
<keyword evidence="5" id="KW-0611">Plant defense</keyword>
<comment type="similarity">
    <text evidence="1">Belongs to the disease resistance NB-LRR family.</text>
</comment>
<reference evidence="11" key="1">
    <citation type="submission" date="2021-03" db="EMBL/GenBank/DDBJ databases">
        <authorList>
            <person name="Li Z."/>
            <person name="Yang C."/>
        </authorList>
    </citation>
    <scope>NUCLEOTIDE SEQUENCE</scope>
    <source>
        <strain evidence="11">Dzin_1.0</strain>
        <tissue evidence="11">Leaf</tissue>
    </source>
</reference>
<dbReference type="GO" id="GO:0043531">
    <property type="term" value="F:ADP binding"/>
    <property type="evidence" value="ECO:0007669"/>
    <property type="project" value="InterPro"/>
</dbReference>
<dbReference type="Pfam" id="PF25019">
    <property type="entry name" value="LRR_R13L1-DRL21"/>
    <property type="match status" value="1"/>
</dbReference>
<keyword evidence="6" id="KW-0067">ATP-binding</keyword>
<dbReference type="GO" id="GO:0042742">
    <property type="term" value="P:defense response to bacterium"/>
    <property type="evidence" value="ECO:0007669"/>
    <property type="project" value="UniProtKB-ARBA"/>
</dbReference>
<evidence type="ECO:0000259" key="10">
    <source>
        <dbReference type="Pfam" id="PF25019"/>
    </source>
</evidence>
<dbReference type="OrthoDB" id="775811at2759"/>
<dbReference type="InterPro" id="IPR027417">
    <property type="entry name" value="P-loop_NTPase"/>
</dbReference>
<keyword evidence="4" id="KW-0547">Nucleotide-binding</keyword>
<dbReference type="GO" id="GO:0002758">
    <property type="term" value="P:innate immune response-activating signaling pathway"/>
    <property type="evidence" value="ECO:0007669"/>
    <property type="project" value="UniProtKB-ARBA"/>
</dbReference>
<dbReference type="InterPro" id="IPR038005">
    <property type="entry name" value="RX-like_CC"/>
</dbReference>
<dbReference type="Gene3D" id="1.20.5.4130">
    <property type="match status" value="1"/>
</dbReference>
<dbReference type="SUPFAM" id="SSF52540">
    <property type="entry name" value="P-loop containing nucleoside triphosphate hydrolases"/>
    <property type="match status" value="1"/>
</dbReference>
<feature type="domain" description="NB-ARC" evidence="7">
    <location>
        <begin position="171"/>
        <end position="344"/>
    </location>
</feature>
<protein>
    <submittedName>
        <fullName evidence="11">Uncharacterized protein</fullName>
    </submittedName>
</protein>
<dbReference type="Gene3D" id="1.10.10.10">
    <property type="entry name" value="Winged helix-like DNA-binding domain superfamily/Winged helix DNA-binding domain"/>
    <property type="match status" value="1"/>
</dbReference>
<evidence type="ECO:0000313" key="12">
    <source>
        <dbReference type="Proteomes" id="UP001085076"/>
    </source>
</evidence>
<evidence type="ECO:0000259" key="8">
    <source>
        <dbReference type="Pfam" id="PF18052"/>
    </source>
</evidence>
<evidence type="ECO:0000259" key="7">
    <source>
        <dbReference type="Pfam" id="PF00931"/>
    </source>
</evidence>
<dbReference type="Gene3D" id="3.40.50.300">
    <property type="entry name" value="P-loop containing nucleotide triphosphate hydrolases"/>
    <property type="match status" value="1"/>
</dbReference>